<evidence type="ECO:0000313" key="2">
    <source>
        <dbReference type="EMBL" id="SDY77135.1"/>
    </source>
</evidence>
<reference evidence="3" key="1">
    <citation type="submission" date="2016-10" db="EMBL/GenBank/DDBJ databases">
        <authorList>
            <person name="Varghese N."/>
            <person name="Submissions S."/>
        </authorList>
    </citation>
    <scope>NUCLEOTIDE SEQUENCE [LARGE SCALE GENOMIC DNA]</scope>
    <source>
        <strain evidence="3">DSM 100420</strain>
    </source>
</reference>
<keyword evidence="3" id="KW-1185">Reference proteome</keyword>
<feature type="compositionally biased region" description="Basic and acidic residues" evidence="1">
    <location>
        <begin position="217"/>
        <end position="228"/>
    </location>
</feature>
<dbReference type="Pfam" id="PF11150">
    <property type="entry name" value="DUF2927"/>
    <property type="match status" value="1"/>
</dbReference>
<feature type="region of interest" description="Disordered" evidence="1">
    <location>
        <begin position="211"/>
        <end position="238"/>
    </location>
</feature>
<dbReference type="STRING" id="1244108.SAMN05444004_10396"/>
<dbReference type="Proteomes" id="UP000198914">
    <property type="component" value="Unassembled WGS sequence"/>
</dbReference>
<proteinExistence type="predicted"/>
<gene>
    <name evidence="2" type="ORF">SAMN05444004_10396</name>
</gene>
<name>A0A1H3MLW6_9RHOB</name>
<protein>
    <submittedName>
        <fullName evidence="2">Uncharacterized protein</fullName>
    </submittedName>
</protein>
<sequence length="238" mass="25624">MWAALLLLPGATFAQEFVAVPGPLGDDAFYRAVACAAAPGEACRKPFLHWSNAKREDLTVALISVSAGLESWQRALYERGLDNAVAQINTLDAGVRLSRASENADIEVHVVATPPGEVMQDTGVPDLDGALLSLGRVALRVRNGEIREALIAVSAQARRREIASVLLEEVVQGLGLMTDIRGPAYRRSLFSEDGNSVTRLRGQDAMALRRHYAPGTHSDETAVRRTTDKPTGPKAEES</sequence>
<dbReference type="RefSeq" id="WP_170831354.1">
    <property type="nucleotide sequence ID" value="NZ_FNPX01000003.1"/>
</dbReference>
<organism evidence="2 3">
    <name type="scientific">Jannaschia faecimaris</name>
    <dbReference type="NCBI Taxonomy" id="1244108"/>
    <lineage>
        <taxon>Bacteria</taxon>
        <taxon>Pseudomonadati</taxon>
        <taxon>Pseudomonadota</taxon>
        <taxon>Alphaproteobacteria</taxon>
        <taxon>Rhodobacterales</taxon>
        <taxon>Roseobacteraceae</taxon>
        <taxon>Jannaschia</taxon>
    </lineage>
</organism>
<evidence type="ECO:0000256" key="1">
    <source>
        <dbReference type="SAM" id="MobiDB-lite"/>
    </source>
</evidence>
<dbReference type="InterPro" id="IPR021323">
    <property type="entry name" value="DUF2927"/>
</dbReference>
<dbReference type="AlphaFoldDB" id="A0A1H3MLW6"/>
<accession>A0A1H3MLW6</accession>
<dbReference type="EMBL" id="FNPX01000003">
    <property type="protein sequence ID" value="SDY77135.1"/>
    <property type="molecule type" value="Genomic_DNA"/>
</dbReference>
<evidence type="ECO:0000313" key="3">
    <source>
        <dbReference type="Proteomes" id="UP000198914"/>
    </source>
</evidence>